<dbReference type="AlphaFoldDB" id="A0A1Q9CDI9"/>
<proteinExistence type="predicted"/>
<sequence length="343" mass="37973">MAMRCVRRKRGNSAECADCAANALDAPIALDRAECADLPWSRRIAPIALTCAGWGLNFMINRKTEHRDQPESFREGSAWYRDVPRCSEPARAQSEHAQFMAGKQTRLDYPAVLASDQQMAYSPSSDCADAGLSDFFMRIRHARPGLAAWYKLAAGRELAAGYQFDRNAPNLAQYRRKRVRREEPLELELGEGSQTKRDWKSLVRSHDVCLLFKLSLKANSNLVAGYGSVAEFEVHHKGAGGNILGPDPSTAGHETYLCAYAKLLREIRNMEAGLTRSAVDALAFSERLRQDAVNKKQVQLACELHSECRAPDNVTACAGQDAAFLRATLGQSAVCHRKYLAVP</sequence>
<protein>
    <submittedName>
        <fullName evidence="1">Uncharacterized protein</fullName>
    </submittedName>
</protein>
<dbReference type="Proteomes" id="UP000186817">
    <property type="component" value="Unassembled WGS sequence"/>
</dbReference>
<organism evidence="1 2">
    <name type="scientific">Symbiodinium microadriaticum</name>
    <name type="common">Dinoflagellate</name>
    <name type="synonym">Zooxanthella microadriatica</name>
    <dbReference type="NCBI Taxonomy" id="2951"/>
    <lineage>
        <taxon>Eukaryota</taxon>
        <taxon>Sar</taxon>
        <taxon>Alveolata</taxon>
        <taxon>Dinophyceae</taxon>
        <taxon>Suessiales</taxon>
        <taxon>Symbiodiniaceae</taxon>
        <taxon>Symbiodinium</taxon>
    </lineage>
</organism>
<gene>
    <name evidence="1" type="ORF">AK812_SmicGene38539</name>
</gene>
<comment type="caution">
    <text evidence="1">The sequence shown here is derived from an EMBL/GenBank/DDBJ whole genome shotgun (WGS) entry which is preliminary data.</text>
</comment>
<name>A0A1Q9CDI9_SYMMI</name>
<accession>A0A1Q9CDI9</accession>
<dbReference type="EMBL" id="LSRX01001325">
    <property type="protein sequence ID" value="OLP80988.1"/>
    <property type="molecule type" value="Genomic_DNA"/>
</dbReference>
<keyword evidence="2" id="KW-1185">Reference proteome</keyword>
<evidence type="ECO:0000313" key="1">
    <source>
        <dbReference type="EMBL" id="OLP80988.1"/>
    </source>
</evidence>
<evidence type="ECO:0000313" key="2">
    <source>
        <dbReference type="Proteomes" id="UP000186817"/>
    </source>
</evidence>
<reference evidence="1 2" key="1">
    <citation type="submission" date="2016-02" db="EMBL/GenBank/DDBJ databases">
        <title>Genome analysis of coral dinoflagellate symbionts highlights evolutionary adaptations to a symbiotic lifestyle.</title>
        <authorList>
            <person name="Aranda M."/>
            <person name="Li Y."/>
            <person name="Liew Y.J."/>
            <person name="Baumgarten S."/>
            <person name="Simakov O."/>
            <person name="Wilson M."/>
            <person name="Piel J."/>
            <person name="Ashoor H."/>
            <person name="Bougouffa S."/>
            <person name="Bajic V.B."/>
            <person name="Ryu T."/>
            <person name="Ravasi T."/>
            <person name="Bayer T."/>
            <person name="Micklem G."/>
            <person name="Kim H."/>
            <person name="Bhak J."/>
            <person name="Lajeunesse T.C."/>
            <person name="Voolstra C.R."/>
        </authorList>
    </citation>
    <scope>NUCLEOTIDE SEQUENCE [LARGE SCALE GENOMIC DNA]</scope>
    <source>
        <strain evidence="1 2">CCMP2467</strain>
    </source>
</reference>